<evidence type="ECO:0000313" key="1">
    <source>
        <dbReference type="EMBL" id="KUG16613.1"/>
    </source>
</evidence>
<sequence length="49" mass="5863">MDVLYILKVEKLFGWRKRPLTACQPERLFSIFLCHQPETPFPWPRETGS</sequence>
<proteinExistence type="predicted"/>
<gene>
    <name evidence="1" type="ORF">ASZ90_013702</name>
</gene>
<dbReference type="EMBL" id="LNQE01001487">
    <property type="protein sequence ID" value="KUG16613.1"/>
    <property type="molecule type" value="Genomic_DNA"/>
</dbReference>
<accession>A0A0W8F6Z1</accession>
<reference evidence="1" key="1">
    <citation type="journal article" date="2015" name="Proc. Natl. Acad. Sci. U.S.A.">
        <title>Networks of energetic and metabolic interactions define dynamics in microbial communities.</title>
        <authorList>
            <person name="Embree M."/>
            <person name="Liu J.K."/>
            <person name="Al-Bassam M.M."/>
            <person name="Zengler K."/>
        </authorList>
    </citation>
    <scope>NUCLEOTIDE SEQUENCE</scope>
</reference>
<protein>
    <submittedName>
        <fullName evidence="1">Uncharacterized protein</fullName>
    </submittedName>
</protein>
<dbReference type="AlphaFoldDB" id="A0A0W8F6Z1"/>
<name>A0A0W8F6Z1_9ZZZZ</name>
<comment type="caution">
    <text evidence="1">The sequence shown here is derived from an EMBL/GenBank/DDBJ whole genome shotgun (WGS) entry which is preliminary data.</text>
</comment>
<organism evidence="1">
    <name type="scientific">hydrocarbon metagenome</name>
    <dbReference type="NCBI Taxonomy" id="938273"/>
    <lineage>
        <taxon>unclassified sequences</taxon>
        <taxon>metagenomes</taxon>
        <taxon>ecological metagenomes</taxon>
    </lineage>
</organism>